<evidence type="ECO:0000256" key="3">
    <source>
        <dbReference type="ARBA" id="ARBA00022801"/>
    </source>
</evidence>
<evidence type="ECO:0000313" key="15">
    <source>
        <dbReference type="Proteomes" id="UP000295724"/>
    </source>
</evidence>
<dbReference type="GO" id="GO:0000725">
    <property type="term" value="P:recombinational repair"/>
    <property type="evidence" value="ECO:0007669"/>
    <property type="project" value="TreeGrafter"/>
</dbReference>
<dbReference type="GO" id="GO:0003677">
    <property type="term" value="F:DNA binding"/>
    <property type="evidence" value="ECO:0007669"/>
    <property type="project" value="InterPro"/>
</dbReference>
<dbReference type="PROSITE" id="PS51198">
    <property type="entry name" value="UVRD_HELICASE_ATP_BIND"/>
    <property type="match status" value="1"/>
</dbReference>
<dbReference type="InterPro" id="IPR013986">
    <property type="entry name" value="DExx_box_DNA_helicase_dom_sf"/>
</dbReference>
<dbReference type="GO" id="GO:0043138">
    <property type="term" value="F:3'-5' DNA helicase activity"/>
    <property type="evidence" value="ECO:0007669"/>
    <property type="project" value="UniProtKB-EC"/>
</dbReference>
<dbReference type="InterPro" id="IPR027417">
    <property type="entry name" value="P-loop_NTPase"/>
</dbReference>
<dbReference type="PROSITE" id="PS51257">
    <property type="entry name" value="PROKAR_LIPOPROTEIN"/>
    <property type="match status" value="1"/>
</dbReference>
<dbReference type="InterPro" id="IPR014017">
    <property type="entry name" value="DNA_helicase_UvrD-like_C"/>
</dbReference>
<evidence type="ECO:0000256" key="6">
    <source>
        <dbReference type="ARBA" id="ARBA00023235"/>
    </source>
</evidence>
<evidence type="ECO:0000256" key="11">
    <source>
        <dbReference type="SAM" id="MobiDB-lite"/>
    </source>
</evidence>
<accession>A0A4R6XTX4</accession>
<proteinExistence type="inferred from homology"/>
<organism evidence="14 15">
    <name type="scientific">Marinicella litoralis</name>
    <dbReference type="NCBI Taxonomy" id="644220"/>
    <lineage>
        <taxon>Bacteria</taxon>
        <taxon>Pseudomonadati</taxon>
        <taxon>Pseudomonadota</taxon>
        <taxon>Gammaproteobacteria</taxon>
        <taxon>Lysobacterales</taxon>
        <taxon>Marinicellaceae</taxon>
        <taxon>Marinicella</taxon>
    </lineage>
</organism>
<comment type="caution">
    <text evidence="14">The sequence shown here is derived from an EMBL/GenBank/DDBJ whole genome shotgun (WGS) entry which is preliminary data.</text>
</comment>
<evidence type="ECO:0000256" key="10">
    <source>
        <dbReference type="PROSITE-ProRule" id="PRU00560"/>
    </source>
</evidence>
<dbReference type="RefSeq" id="WP_099017933.1">
    <property type="nucleotide sequence ID" value="NZ_NIHB01000001.1"/>
</dbReference>
<name>A0A4R6XTX4_9GAMM</name>
<dbReference type="CDD" id="cd17932">
    <property type="entry name" value="DEXQc_UvrD"/>
    <property type="match status" value="1"/>
</dbReference>
<evidence type="ECO:0000256" key="8">
    <source>
        <dbReference type="ARBA" id="ARBA00034808"/>
    </source>
</evidence>
<keyword evidence="6" id="KW-0413">Isomerase</keyword>
<dbReference type="PANTHER" id="PTHR11070:SF64">
    <property type="entry name" value="ATP-DEPENDENT DNA HELICASE REP"/>
    <property type="match status" value="1"/>
</dbReference>
<feature type="domain" description="UvrD-like helicase ATP-binding" evidence="12">
    <location>
        <begin position="1"/>
        <end position="270"/>
    </location>
</feature>
<dbReference type="Gene3D" id="1.10.10.160">
    <property type="match status" value="1"/>
</dbReference>
<comment type="catalytic activity">
    <reaction evidence="9">
        <text>ATP + H2O = ADP + phosphate + H(+)</text>
        <dbReference type="Rhea" id="RHEA:13065"/>
        <dbReference type="ChEBI" id="CHEBI:15377"/>
        <dbReference type="ChEBI" id="CHEBI:15378"/>
        <dbReference type="ChEBI" id="CHEBI:30616"/>
        <dbReference type="ChEBI" id="CHEBI:43474"/>
        <dbReference type="ChEBI" id="CHEBI:456216"/>
        <dbReference type="EC" id="5.6.2.4"/>
    </reaction>
</comment>
<evidence type="ECO:0000259" key="13">
    <source>
        <dbReference type="PROSITE" id="PS51217"/>
    </source>
</evidence>
<evidence type="ECO:0000259" key="12">
    <source>
        <dbReference type="PROSITE" id="PS51198"/>
    </source>
</evidence>
<keyword evidence="4 10" id="KW-0347">Helicase</keyword>
<keyword evidence="3 10" id="KW-0378">Hydrolase</keyword>
<evidence type="ECO:0000256" key="7">
    <source>
        <dbReference type="ARBA" id="ARBA00034617"/>
    </source>
</evidence>
<evidence type="ECO:0000256" key="1">
    <source>
        <dbReference type="ARBA" id="ARBA00009922"/>
    </source>
</evidence>
<dbReference type="EC" id="5.6.2.4" evidence="8"/>
<dbReference type="GO" id="GO:0005829">
    <property type="term" value="C:cytosol"/>
    <property type="evidence" value="ECO:0007669"/>
    <property type="project" value="TreeGrafter"/>
</dbReference>
<evidence type="ECO:0000256" key="2">
    <source>
        <dbReference type="ARBA" id="ARBA00022741"/>
    </source>
</evidence>
<evidence type="ECO:0000256" key="5">
    <source>
        <dbReference type="ARBA" id="ARBA00022840"/>
    </source>
</evidence>
<keyword evidence="5 10" id="KW-0067">ATP-binding</keyword>
<dbReference type="Gene3D" id="1.10.486.10">
    <property type="entry name" value="PCRA, domain 4"/>
    <property type="match status" value="1"/>
</dbReference>
<feature type="domain" description="UvrD-like helicase C-terminal" evidence="13">
    <location>
        <begin position="271"/>
        <end position="544"/>
    </location>
</feature>
<keyword evidence="2 10" id="KW-0547">Nucleotide-binding</keyword>
<dbReference type="Gene3D" id="3.40.50.300">
    <property type="entry name" value="P-loop containing nucleotide triphosphate hydrolases"/>
    <property type="match status" value="2"/>
</dbReference>
<comment type="catalytic activity">
    <reaction evidence="7">
        <text>Couples ATP hydrolysis with the unwinding of duplex DNA by translocating in the 3'-5' direction.</text>
        <dbReference type="EC" id="5.6.2.4"/>
    </reaction>
</comment>
<feature type="binding site" evidence="10">
    <location>
        <begin position="21"/>
        <end position="28"/>
    </location>
    <ligand>
        <name>ATP</name>
        <dbReference type="ChEBI" id="CHEBI:30616"/>
    </ligand>
</feature>
<dbReference type="Proteomes" id="UP000295724">
    <property type="component" value="Unassembled WGS sequence"/>
</dbReference>
<dbReference type="CDD" id="cd18807">
    <property type="entry name" value="SF1_C_UvrD"/>
    <property type="match status" value="1"/>
</dbReference>
<dbReference type="InterPro" id="IPR014016">
    <property type="entry name" value="UvrD-like_ATP-bd"/>
</dbReference>
<protein>
    <recommendedName>
        <fullName evidence="8">DNA 3'-5' helicase</fullName>
        <ecNumber evidence="8">5.6.2.4</ecNumber>
    </recommendedName>
</protein>
<dbReference type="GO" id="GO:0016887">
    <property type="term" value="F:ATP hydrolysis activity"/>
    <property type="evidence" value="ECO:0007669"/>
    <property type="project" value="RHEA"/>
</dbReference>
<dbReference type="Pfam" id="PF00580">
    <property type="entry name" value="UvrD-helicase"/>
    <property type="match status" value="1"/>
</dbReference>
<dbReference type="PROSITE" id="PS51217">
    <property type="entry name" value="UVRD_HELICASE_CTER"/>
    <property type="match status" value="1"/>
</dbReference>
<dbReference type="EMBL" id="SNZB01000001">
    <property type="protein sequence ID" value="TDR23422.1"/>
    <property type="molecule type" value="Genomic_DNA"/>
</dbReference>
<evidence type="ECO:0000256" key="4">
    <source>
        <dbReference type="ARBA" id="ARBA00022806"/>
    </source>
</evidence>
<gene>
    <name evidence="14" type="ORF">C8D91_0283</name>
</gene>
<dbReference type="OrthoDB" id="9806690at2"/>
<dbReference type="InterPro" id="IPR000212">
    <property type="entry name" value="DNA_helicase_UvrD/REP"/>
</dbReference>
<dbReference type="GO" id="GO:0005524">
    <property type="term" value="F:ATP binding"/>
    <property type="evidence" value="ECO:0007669"/>
    <property type="project" value="UniProtKB-UniRule"/>
</dbReference>
<comment type="similarity">
    <text evidence="1">Belongs to the helicase family. UvrD subfamily.</text>
</comment>
<dbReference type="SUPFAM" id="SSF52540">
    <property type="entry name" value="P-loop containing nucleoside triphosphate hydrolases"/>
    <property type="match status" value="1"/>
</dbReference>
<feature type="region of interest" description="Disordered" evidence="11">
    <location>
        <begin position="631"/>
        <end position="651"/>
    </location>
</feature>
<reference evidence="14 15" key="1">
    <citation type="submission" date="2019-03" db="EMBL/GenBank/DDBJ databases">
        <title>Genomic Encyclopedia of Type Strains, Phase IV (KMG-IV): sequencing the most valuable type-strain genomes for metagenomic binning, comparative biology and taxonomic classification.</title>
        <authorList>
            <person name="Goeker M."/>
        </authorList>
    </citation>
    <scope>NUCLEOTIDE SEQUENCE [LARGE SCALE GENOMIC DNA]</scope>
    <source>
        <strain evidence="14 15">DSM 25488</strain>
    </source>
</reference>
<dbReference type="Pfam" id="PF13361">
    <property type="entry name" value="UvrD_C"/>
    <property type="match status" value="1"/>
</dbReference>
<evidence type="ECO:0000313" key="14">
    <source>
        <dbReference type="EMBL" id="TDR23422.1"/>
    </source>
</evidence>
<keyword evidence="15" id="KW-1185">Reference proteome</keyword>
<sequence length="659" mass="75150">MLNPQQKAAVEKTDQPLLVLAGAGCGKTRVITEKMAHLVNHNYCSTDRLYAITFTNKAAKEMKQRAMKMVQNGELLNISTFHSLGLRMMQQEITSSEYQRGFSILDTSECQKVIQALLPKGIKKELSNQLQWQISGWKNAALYPEQVDSSVPMAVEIYQQYLDYMVSINAMDFDDLILQPLWLLNRSEAVRNKWQQQIGYLMVDEYQDTNTSQYQLVKMLMGHGKHLTCVGDDDQSIYGWRGAQIENLQLLQKDFPSLAVIKLEQNYRSSSTILNAANAVIQHNPHPFEKKIWSDLGQGETIKITAYNSAEDEAQQLVTDISFQKRVNLKSYSDFAILYRSNHQAKLLEQELRINNLPYQMSGGRSFFDYSEIKDLMAYIRLLSNPKDNSAFLRCINTPKRGIGMQTVQQISQIAKRNGKCFFEACAQTQLLGDLSPAAQAKIKNFVAMIKTHQSMKSSAEHIVESLVKQTDYINWVNLSANNKVAKINKVKLVRDFLKWIQAISSKQFLAMDELMNYLSLQSNQDDEVAEDSIKMMTLHAAKGLEFEHVYLVGVEEGILPHANSLADSDDENDAVEEERRLMYVGITRAMRQLNISYVKKRKKRYQDDPNEGVFGPSRFLDEIPMELTSGYHSQDLSEEEQKQSNKKNFAALKAMLGD</sequence>
<dbReference type="AlphaFoldDB" id="A0A4R6XTX4"/>
<dbReference type="PANTHER" id="PTHR11070">
    <property type="entry name" value="UVRD / RECB / PCRA DNA HELICASE FAMILY MEMBER"/>
    <property type="match status" value="1"/>
</dbReference>
<evidence type="ECO:0000256" key="9">
    <source>
        <dbReference type="ARBA" id="ARBA00048988"/>
    </source>
</evidence>